<dbReference type="Gene3D" id="2.130.10.10">
    <property type="entry name" value="YVTN repeat-like/Quinoprotein amine dehydrogenase"/>
    <property type="match status" value="6"/>
</dbReference>
<feature type="repeat" description="WD" evidence="3">
    <location>
        <begin position="1269"/>
        <end position="1302"/>
    </location>
</feature>
<feature type="repeat" description="WD" evidence="3">
    <location>
        <begin position="591"/>
        <end position="632"/>
    </location>
</feature>
<feature type="repeat" description="TPR" evidence="4">
    <location>
        <begin position="446"/>
        <end position="479"/>
    </location>
</feature>
<dbReference type="InterPro" id="IPR011990">
    <property type="entry name" value="TPR-like_helical_dom_sf"/>
</dbReference>
<protein>
    <recommendedName>
        <fullName evidence="5">Protein kinase domain-containing protein</fullName>
    </recommendedName>
</protein>
<feature type="repeat" description="WD" evidence="3">
    <location>
        <begin position="842"/>
        <end position="883"/>
    </location>
</feature>
<dbReference type="Proteomes" id="UP000326354">
    <property type="component" value="Chromosome"/>
</dbReference>
<evidence type="ECO:0000313" key="7">
    <source>
        <dbReference type="Proteomes" id="UP000326354"/>
    </source>
</evidence>
<dbReference type="GO" id="GO:0004672">
    <property type="term" value="F:protein kinase activity"/>
    <property type="evidence" value="ECO:0007669"/>
    <property type="project" value="InterPro"/>
</dbReference>
<dbReference type="GO" id="GO:0005524">
    <property type="term" value="F:ATP binding"/>
    <property type="evidence" value="ECO:0007669"/>
    <property type="project" value="InterPro"/>
</dbReference>
<dbReference type="PROSITE" id="PS50082">
    <property type="entry name" value="WD_REPEATS_2"/>
    <property type="match status" value="14"/>
</dbReference>
<dbReference type="SMART" id="SM00320">
    <property type="entry name" value="WD40"/>
    <property type="match status" value="16"/>
</dbReference>
<dbReference type="PANTHER" id="PTHR19848">
    <property type="entry name" value="WD40 REPEAT PROTEIN"/>
    <property type="match status" value="1"/>
</dbReference>
<organism evidence="6 7">
    <name type="scientific">Uabimicrobium amorphum</name>
    <dbReference type="NCBI Taxonomy" id="2596890"/>
    <lineage>
        <taxon>Bacteria</taxon>
        <taxon>Pseudomonadati</taxon>
        <taxon>Planctomycetota</taxon>
        <taxon>Candidatus Uabimicrobiia</taxon>
        <taxon>Candidatus Uabimicrobiales</taxon>
        <taxon>Candidatus Uabimicrobiaceae</taxon>
        <taxon>Candidatus Uabimicrobium</taxon>
    </lineage>
</organism>
<dbReference type="InterPro" id="IPR019775">
    <property type="entry name" value="WD40_repeat_CS"/>
</dbReference>
<evidence type="ECO:0000256" key="4">
    <source>
        <dbReference type="PROSITE-ProRule" id="PRU00339"/>
    </source>
</evidence>
<dbReference type="SUPFAM" id="SSF50978">
    <property type="entry name" value="WD40 repeat-like"/>
    <property type="match status" value="2"/>
</dbReference>
<dbReference type="PROSITE" id="PS50011">
    <property type="entry name" value="PROTEIN_KINASE_DOM"/>
    <property type="match status" value="1"/>
</dbReference>
<feature type="repeat" description="WD" evidence="3">
    <location>
        <begin position="884"/>
        <end position="916"/>
    </location>
</feature>
<dbReference type="InterPro" id="IPR008266">
    <property type="entry name" value="Tyr_kinase_AS"/>
</dbReference>
<dbReference type="Pfam" id="PF13432">
    <property type="entry name" value="TPR_16"/>
    <property type="match status" value="1"/>
</dbReference>
<dbReference type="CDD" id="cd00200">
    <property type="entry name" value="WD40"/>
    <property type="match status" value="2"/>
</dbReference>
<feature type="repeat" description="WD" evidence="3">
    <location>
        <begin position="1227"/>
        <end position="1268"/>
    </location>
</feature>
<dbReference type="InterPro" id="IPR020472">
    <property type="entry name" value="WD40_PAC1"/>
</dbReference>
<dbReference type="OrthoDB" id="277950at2"/>
<dbReference type="PROSITE" id="PS00678">
    <property type="entry name" value="WD_REPEATS_1"/>
    <property type="match status" value="11"/>
</dbReference>
<evidence type="ECO:0000259" key="5">
    <source>
        <dbReference type="PROSITE" id="PS50011"/>
    </source>
</evidence>
<evidence type="ECO:0000256" key="3">
    <source>
        <dbReference type="PROSITE-ProRule" id="PRU00221"/>
    </source>
</evidence>
<evidence type="ECO:0000256" key="1">
    <source>
        <dbReference type="ARBA" id="ARBA00022574"/>
    </source>
</evidence>
<dbReference type="SUPFAM" id="SSF56112">
    <property type="entry name" value="Protein kinase-like (PK-like)"/>
    <property type="match status" value="1"/>
</dbReference>
<dbReference type="PROSITE" id="PS00109">
    <property type="entry name" value="PROTEIN_KINASE_TYR"/>
    <property type="match status" value="1"/>
</dbReference>
<dbReference type="InterPro" id="IPR036322">
    <property type="entry name" value="WD40_repeat_dom_sf"/>
</dbReference>
<feature type="repeat" description="WD" evidence="3">
    <location>
        <begin position="1143"/>
        <end position="1184"/>
    </location>
</feature>
<dbReference type="Gene3D" id="1.25.40.10">
    <property type="entry name" value="Tetratricopeptide repeat domain"/>
    <property type="match status" value="1"/>
</dbReference>
<feature type="repeat" description="WD" evidence="3">
    <location>
        <begin position="1185"/>
        <end position="1226"/>
    </location>
</feature>
<feature type="repeat" description="WD" evidence="3">
    <location>
        <begin position="1101"/>
        <end position="1142"/>
    </location>
</feature>
<feature type="repeat" description="WD" evidence="3">
    <location>
        <begin position="716"/>
        <end position="757"/>
    </location>
</feature>
<dbReference type="PROSITE" id="PS50005">
    <property type="entry name" value="TPR"/>
    <property type="match status" value="1"/>
</dbReference>
<feature type="repeat" description="WD" evidence="3">
    <location>
        <begin position="1017"/>
        <end position="1058"/>
    </location>
</feature>
<dbReference type="PANTHER" id="PTHR19848:SF8">
    <property type="entry name" value="F-BOX AND WD REPEAT DOMAIN CONTAINING 7"/>
    <property type="match status" value="1"/>
</dbReference>
<dbReference type="InterPro" id="IPR001680">
    <property type="entry name" value="WD40_rpt"/>
</dbReference>
<feature type="repeat" description="WD" evidence="3">
    <location>
        <begin position="675"/>
        <end position="707"/>
    </location>
</feature>
<feature type="repeat" description="WD" evidence="3">
    <location>
        <begin position="800"/>
        <end position="841"/>
    </location>
</feature>
<dbReference type="InterPro" id="IPR000719">
    <property type="entry name" value="Prot_kinase_dom"/>
</dbReference>
<dbReference type="EMBL" id="AP019860">
    <property type="protein sequence ID" value="BBM81977.1"/>
    <property type="molecule type" value="Genomic_DNA"/>
</dbReference>
<dbReference type="Pfam" id="PF00400">
    <property type="entry name" value="WD40"/>
    <property type="match status" value="11"/>
</dbReference>
<dbReference type="RefSeq" id="WP_151966237.1">
    <property type="nucleotide sequence ID" value="NZ_AP019860.1"/>
</dbReference>
<dbReference type="Pfam" id="PF00069">
    <property type="entry name" value="Pkinase"/>
    <property type="match status" value="1"/>
</dbReference>
<keyword evidence="7" id="KW-1185">Reference proteome</keyword>
<evidence type="ECO:0000256" key="2">
    <source>
        <dbReference type="ARBA" id="ARBA00022737"/>
    </source>
</evidence>
<dbReference type="InterPro" id="IPR015943">
    <property type="entry name" value="WD40/YVTN_repeat-like_dom_sf"/>
</dbReference>
<dbReference type="Pfam" id="PF25178">
    <property type="entry name" value="Beta-prop_WDR41"/>
    <property type="match status" value="1"/>
</dbReference>
<evidence type="ECO:0000313" key="6">
    <source>
        <dbReference type="EMBL" id="BBM81977.1"/>
    </source>
</evidence>
<dbReference type="SMART" id="SM00028">
    <property type="entry name" value="TPR"/>
    <property type="match status" value="3"/>
</dbReference>
<dbReference type="SUPFAM" id="SSF48452">
    <property type="entry name" value="TPR-like"/>
    <property type="match status" value="2"/>
</dbReference>
<gene>
    <name evidence="6" type="ORF">UABAM_00320</name>
</gene>
<dbReference type="PROSITE" id="PS50294">
    <property type="entry name" value="WD_REPEATS_REGION"/>
    <property type="match status" value="14"/>
</dbReference>
<dbReference type="InterPro" id="IPR019734">
    <property type="entry name" value="TPR_rpt"/>
</dbReference>
<reference evidence="6 7" key="1">
    <citation type="submission" date="2019-08" db="EMBL/GenBank/DDBJ databases">
        <title>Complete genome sequence of Candidatus Uab amorphum.</title>
        <authorList>
            <person name="Shiratori T."/>
            <person name="Suzuki S."/>
            <person name="Kakizawa Y."/>
            <person name="Ishida K."/>
        </authorList>
    </citation>
    <scope>NUCLEOTIDE SEQUENCE [LARGE SCALE GENOMIC DNA]</scope>
    <source>
        <strain evidence="6 7">SRT547</strain>
    </source>
</reference>
<feature type="repeat" description="WD" evidence="3">
    <location>
        <begin position="758"/>
        <end position="799"/>
    </location>
</feature>
<feature type="domain" description="Protein kinase" evidence="5">
    <location>
        <begin position="37"/>
        <end position="290"/>
    </location>
</feature>
<sequence>MEYKLLYSPEKLSSIKSEKQSSSEEKWEIGNTIDNKYEIQEILAEDENKIIYKVRHSQWNIHLAVRAQLKKEEQATFFSQAERWVNLEKHPNIVSAYYTKTTEDVSRLFVEYVRAKTLISFRSEATLDVETILDVAIQLGWGMNHAHSKGLLHGDLRPGNIFITDDYKVKISDFRLREELGTYTPYMAPEQLDVNAPLQHTVDMYAYGVILYELCLGELPFKLPGKSLEASNIEKYKTVAMTQPPRNPSQVLNSIPKEFSQIIMSCISPNPEDRPRDFALINETLTHLYEDFTGFDYPRQEPEHSTLMAIDLNNRALALLDLGEEEKAEQYLQDAVESDPACAGAVINFELLRLRKRKNTIAHLLNQTAALLEADPQVIAYYRAKICLEYGGFLEEALEELEFILHDYPRNKELLNLKSSFLERLGKYEEAITVLQTFVDSENSTAKDHFNLGKCYLNLRKFKSAQESFEKGCELFDTNRALKLGLGLAMAHRGKVKEAQEHFQKMVKEKDDDFWPLLQLAEITSAISKYIKVYGKATQDYERGKSLYDKLWEVGAVPRVKHGYELTHGAPPTTKGTPITDRSNWRYTRSLPGHEKGVHCIAISPDDRFAVAAGDTPQIFVWEIATGKNKKIFETDSERITDLRISHDGHFAISINDGNIIDVWDLIANQRVCQLEGHVSHITCLELTKTGYIATGSVDKTIRIWDLGGLVCHKVLKGHTDKVLCVAVTPNGQKIFSGGEDHNVGIWNIESGECLGILEGHSDGVNFLVVSDNGKYAVSASWDQTLRVWDVETCQCIQVLEGHSGIINSVVISPDSKKVISAGEDKNILIWDIESGDCINSLEGHAVSVTCLKIGAQTQTIVSGSWDHTIKMWDMDSGECLNSLEGHTDLVSAIAMTKDESYMLSGGDDPVLRVWKDITTEVCPNFKEPPLSYMIESPKLQSFGNILEQRLIGKLFGKAQQHIKEGNVARSFELFREIQEMKEFEKNNRILEVIASTAIQNNFKRNKTRKIWSPRTLSPHKNAISVFANTVDNDILAVASYDGSISLWNEEEMKKTDVLKGHSDYITSIDISANKRFLISGSRDNTIRLWELQTGQCIYSLTGHKHWVEKVKFSGDGRKIISGSRDGSIIIWETKSGDVVHNLTNHTDIVNNLEVLPQKEQIISSSHDRSIRIWDIETGKCLYTLERHREHVSCIAVVPNSPYMVSGGWDHVLYLWNLEDGSFVRKFSGHTSWINTISVSHDGKTIVSTSLDKTIRVWELETGECRGVLENHEDDVTQILITPDDRFAISASYDNNILVWDIMNCECCDGITTADGRITNLIMLEEGRRVLSGTMEGKIGIWEIDWEWEIPYEYEQIADKTTID</sequence>
<dbReference type="InterPro" id="IPR040102">
    <property type="entry name" value="WDR41"/>
</dbReference>
<dbReference type="KEGG" id="uam:UABAM_00320"/>
<dbReference type="Pfam" id="PF13181">
    <property type="entry name" value="TPR_8"/>
    <property type="match status" value="2"/>
</dbReference>
<feature type="repeat" description="WD" evidence="3">
    <location>
        <begin position="1059"/>
        <end position="1100"/>
    </location>
</feature>
<dbReference type="CDD" id="cd14014">
    <property type="entry name" value="STKc_PknB_like"/>
    <property type="match status" value="1"/>
</dbReference>
<dbReference type="InterPro" id="IPR011009">
    <property type="entry name" value="Kinase-like_dom_sf"/>
</dbReference>
<dbReference type="Gene3D" id="1.10.510.10">
    <property type="entry name" value="Transferase(Phosphotransferase) domain 1"/>
    <property type="match status" value="1"/>
</dbReference>
<keyword evidence="1 3" id="KW-0853">WD repeat</keyword>
<proteinExistence type="predicted"/>
<dbReference type="PRINTS" id="PR00320">
    <property type="entry name" value="GPROTEINBRPT"/>
</dbReference>
<keyword evidence="2" id="KW-0677">Repeat</keyword>
<name>A0A5S9II28_UABAM</name>
<accession>A0A5S9II28</accession>
<keyword evidence="4" id="KW-0802">TPR repeat</keyword>